<dbReference type="InterPro" id="IPR025592">
    <property type="entry name" value="DUF4347"/>
</dbReference>
<feature type="domain" description="DUF4347" evidence="1">
    <location>
        <begin position="5"/>
        <end position="155"/>
    </location>
</feature>
<reference evidence="2 3" key="1">
    <citation type="submission" date="2017-09" db="EMBL/GenBank/DDBJ databases">
        <authorList>
            <person name="Ehlers B."/>
            <person name="Leendertz F.H."/>
        </authorList>
    </citation>
    <scope>NUCLEOTIDE SEQUENCE [LARGE SCALE GENOMIC DNA]</scope>
    <source>
        <strain evidence="2 3">Nm42</strain>
    </source>
</reference>
<dbReference type="SUPFAM" id="SSF51120">
    <property type="entry name" value="beta-Roll"/>
    <property type="match status" value="1"/>
</dbReference>
<name>A0A286A738_9PROT</name>
<evidence type="ECO:0000313" key="3">
    <source>
        <dbReference type="Proteomes" id="UP000219335"/>
    </source>
</evidence>
<gene>
    <name evidence="2" type="ORF">SAMN06297164_1306</name>
</gene>
<protein>
    <submittedName>
        <fullName evidence="2">Hemolysin-type calcium-binding repeat-containing protein</fullName>
    </submittedName>
</protein>
<dbReference type="Proteomes" id="UP000219335">
    <property type="component" value="Unassembled WGS sequence"/>
</dbReference>
<accession>A0A286A738</accession>
<dbReference type="Pfam" id="PF00353">
    <property type="entry name" value="HemolysinCabind"/>
    <property type="match status" value="2"/>
</dbReference>
<proteinExistence type="predicted"/>
<evidence type="ECO:0000259" key="1">
    <source>
        <dbReference type="Pfam" id="PF14252"/>
    </source>
</evidence>
<dbReference type="Gene3D" id="2.150.10.10">
    <property type="entry name" value="Serralysin-like metalloprotease, C-terminal"/>
    <property type="match status" value="1"/>
</dbReference>
<dbReference type="InterPro" id="IPR001343">
    <property type="entry name" value="Hemolysn_Ca-bd"/>
</dbReference>
<dbReference type="GO" id="GO:0005509">
    <property type="term" value="F:calcium ion binding"/>
    <property type="evidence" value="ECO:0007669"/>
    <property type="project" value="InterPro"/>
</dbReference>
<dbReference type="EMBL" id="OCMU01000001">
    <property type="protein sequence ID" value="SOD17706.1"/>
    <property type="molecule type" value="Genomic_DNA"/>
</dbReference>
<sequence>MPNRIVFIDSNIAEYQTLLPQISADSEIFILSVKLDGVLQILEALKNTTDLQAIDIISHGKPGALLLGNGELNAANLGDYIDVLNRIGSHLSPNGDILLYGCEVAQGKVGQKFIQDLAQLTGANVAASKTKTGNTDQQCEWILGAQVGKIQTTIFDLSYQGVLGNFTGTTGDDVLTGTAADDLFTGGAGNDTLIGGAGNDIAIYSGNQADYEISINSSGQIIVHDTNLSNGDEGEDTLSNIETFRFADGDFQNSKEFYEFRVNTYTSSYQYIPTIASLADGGFVIVWMSILQDGSLRGIYAQRYDSYGIPEGSEFRVNSTTLNDQYDASVAELYDGGFVITWTSKQNGNEDIYAQRYDANGNPLNSEFKVNSNLTSSQHHSSVSALHDGGFIVTWSSDGHVYSQRFNANGISQGGEFKVNTYSPAETWSPRVTVLANGGSVISWNSNGQDGDGIGIFAQRFDANGIPQGNEFQVNTYTTSSQFEGSITALKNGGFVVAWMSEMQDGYSRGIYAQRYDENGIAQGGEFRVNTTTIKDQSSPSVVETTDGGFVVTWSHAHDNVNEDIYAQSYDANGFPSGSEFLVNTTTNGLQLSSDITGLNNGGLVVTWTSELQDGSLWEVYAQRYDANVSPVGVLSLSGDEADNKMLISALTIVPSKLSGMAGNDFLQGGFGNDILEGGN</sequence>
<evidence type="ECO:0000313" key="2">
    <source>
        <dbReference type="EMBL" id="SOD17706.1"/>
    </source>
</evidence>
<dbReference type="PRINTS" id="PR00313">
    <property type="entry name" value="CABNDNGRPT"/>
</dbReference>
<organism evidence="2 3">
    <name type="scientific">Nitrosomonas ureae</name>
    <dbReference type="NCBI Taxonomy" id="44577"/>
    <lineage>
        <taxon>Bacteria</taxon>
        <taxon>Pseudomonadati</taxon>
        <taxon>Pseudomonadota</taxon>
        <taxon>Betaproteobacteria</taxon>
        <taxon>Nitrosomonadales</taxon>
        <taxon>Nitrosomonadaceae</taxon>
        <taxon>Nitrosomonas</taxon>
    </lineage>
</organism>
<dbReference type="Pfam" id="PF14252">
    <property type="entry name" value="DUF4347"/>
    <property type="match status" value="1"/>
</dbReference>
<dbReference type="InterPro" id="IPR011049">
    <property type="entry name" value="Serralysin-like_metalloprot_C"/>
</dbReference>
<dbReference type="AlphaFoldDB" id="A0A286A738"/>
<dbReference type="RefSeq" id="WP_097104479.1">
    <property type="nucleotide sequence ID" value="NZ_OCMU01000001.1"/>
</dbReference>